<evidence type="ECO:0000313" key="2">
    <source>
        <dbReference type="EMBL" id="KJA26816.1"/>
    </source>
</evidence>
<feature type="region of interest" description="Disordered" evidence="1">
    <location>
        <begin position="1"/>
        <end position="31"/>
    </location>
</feature>
<accession>A0A0D2PE21</accession>
<sequence length="60" mass="6356">MSVRSSSTCDAGRDPVAVASSNVRPLSPRRPAGQFTLPFPLPASHHQPSKSVAHVGFFVL</sequence>
<reference evidence="3" key="1">
    <citation type="submission" date="2014-04" db="EMBL/GenBank/DDBJ databases">
        <title>Evolutionary Origins and Diversification of the Mycorrhizal Mutualists.</title>
        <authorList>
            <consortium name="DOE Joint Genome Institute"/>
            <consortium name="Mycorrhizal Genomics Consortium"/>
            <person name="Kohler A."/>
            <person name="Kuo A."/>
            <person name="Nagy L.G."/>
            <person name="Floudas D."/>
            <person name="Copeland A."/>
            <person name="Barry K.W."/>
            <person name="Cichocki N."/>
            <person name="Veneault-Fourrey C."/>
            <person name="LaButti K."/>
            <person name="Lindquist E.A."/>
            <person name="Lipzen A."/>
            <person name="Lundell T."/>
            <person name="Morin E."/>
            <person name="Murat C."/>
            <person name="Riley R."/>
            <person name="Ohm R."/>
            <person name="Sun H."/>
            <person name="Tunlid A."/>
            <person name="Henrissat B."/>
            <person name="Grigoriev I.V."/>
            <person name="Hibbett D.S."/>
            <person name="Martin F."/>
        </authorList>
    </citation>
    <scope>NUCLEOTIDE SEQUENCE [LARGE SCALE GENOMIC DNA]</scope>
    <source>
        <strain evidence="3">FD-334 SS-4</strain>
    </source>
</reference>
<dbReference type="Proteomes" id="UP000054270">
    <property type="component" value="Unassembled WGS sequence"/>
</dbReference>
<protein>
    <submittedName>
        <fullName evidence="2">Uncharacterized protein</fullName>
    </submittedName>
</protein>
<organism evidence="2 3">
    <name type="scientific">Hypholoma sublateritium (strain FD-334 SS-4)</name>
    <dbReference type="NCBI Taxonomy" id="945553"/>
    <lineage>
        <taxon>Eukaryota</taxon>
        <taxon>Fungi</taxon>
        <taxon>Dikarya</taxon>
        <taxon>Basidiomycota</taxon>
        <taxon>Agaricomycotina</taxon>
        <taxon>Agaricomycetes</taxon>
        <taxon>Agaricomycetidae</taxon>
        <taxon>Agaricales</taxon>
        <taxon>Agaricineae</taxon>
        <taxon>Strophariaceae</taxon>
        <taxon>Hypholoma</taxon>
    </lineage>
</organism>
<evidence type="ECO:0000313" key="3">
    <source>
        <dbReference type="Proteomes" id="UP000054270"/>
    </source>
</evidence>
<dbReference type="EMBL" id="KN817526">
    <property type="protein sequence ID" value="KJA26816.1"/>
    <property type="molecule type" value="Genomic_DNA"/>
</dbReference>
<keyword evidence="3" id="KW-1185">Reference proteome</keyword>
<gene>
    <name evidence="2" type="ORF">HYPSUDRAFT_35972</name>
</gene>
<proteinExistence type="predicted"/>
<evidence type="ECO:0000256" key="1">
    <source>
        <dbReference type="SAM" id="MobiDB-lite"/>
    </source>
</evidence>
<dbReference type="AlphaFoldDB" id="A0A0D2PE21"/>
<name>A0A0D2PE21_HYPSF</name>